<accession>A0A2L2TK82</accession>
<protein>
    <submittedName>
        <fullName evidence="1">Uncharacterized protein</fullName>
    </submittedName>
</protein>
<evidence type="ECO:0000313" key="2">
    <source>
        <dbReference type="Proteomes" id="UP000245910"/>
    </source>
</evidence>
<evidence type="ECO:0000313" key="1">
    <source>
        <dbReference type="EMBL" id="CEI63496.1"/>
    </source>
</evidence>
<dbReference type="AlphaFoldDB" id="A0A2L2TK82"/>
<reference evidence="2" key="1">
    <citation type="submission" date="2014-10" db="EMBL/GenBank/DDBJ databases">
        <authorList>
            <person name="King R."/>
        </authorList>
    </citation>
    <scope>NUCLEOTIDE SEQUENCE [LARGE SCALE GENOMIC DNA]</scope>
    <source>
        <strain evidence="2">A3/5</strain>
    </source>
</reference>
<proteinExistence type="predicted"/>
<sequence>MRDSLGCWRVDELSVSGAQLCLCLWGRCLPVAAIKTTAATIVAAVLNPLLLRPQQGVGIDMVDAELLLYLRELIVQGGFHRIVEVSDDNV</sequence>
<dbReference type="Proteomes" id="UP000245910">
    <property type="component" value="Chromosome I"/>
</dbReference>
<keyword evidence="2" id="KW-1185">Reference proteome</keyword>
<dbReference type="EMBL" id="LN649229">
    <property type="protein sequence ID" value="CEI63496.1"/>
    <property type="molecule type" value="Genomic_DNA"/>
</dbReference>
<organism evidence="1 2">
    <name type="scientific">Fusarium venenatum</name>
    <dbReference type="NCBI Taxonomy" id="56646"/>
    <lineage>
        <taxon>Eukaryota</taxon>
        <taxon>Fungi</taxon>
        <taxon>Dikarya</taxon>
        <taxon>Ascomycota</taxon>
        <taxon>Pezizomycotina</taxon>
        <taxon>Sordariomycetes</taxon>
        <taxon>Hypocreomycetidae</taxon>
        <taxon>Hypocreales</taxon>
        <taxon>Nectriaceae</taxon>
        <taxon>Fusarium</taxon>
    </lineage>
</organism>
<name>A0A2L2TK82_9HYPO</name>